<dbReference type="InterPro" id="IPR012763">
    <property type="entry name" value="DNA_pol_III_sug/sutau_N"/>
</dbReference>
<dbReference type="InterPro" id="IPR003593">
    <property type="entry name" value="AAA+_ATPase"/>
</dbReference>
<dbReference type="Gene3D" id="1.10.8.60">
    <property type="match status" value="1"/>
</dbReference>
<evidence type="ECO:0000313" key="10">
    <source>
        <dbReference type="EMBL" id="KKS84018.1"/>
    </source>
</evidence>
<proteinExistence type="inferred from homology"/>
<dbReference type="PANTHER" id="PTHR11669">
    <property type="entry name" value="REPLICATION FACTOR C / DNA POLYMERASE III GAMMA-TAU SUBUNIT"/>
    <property type="match status" value="1"/>
</dbReference>
<evidence type="ECO:0000256" key="3">
    <source>
        <dbReference type="ARBA" id="ARBA00022741"/>
    </source>
</evidence>
<dbReference type="GO" id="GO:0046872">
    <property type="term" value="F:metal ion binding"/>
    <property type="evidence" value="ECO:0007669"/>
    <property type="project" value="UniProtKB-KW"/>
</dbReference>
<comment type="function">
    <text evidence="8">DNA polymerase III is a complex, multichain enzyme responsible for most of the replicative synthesis in bacteria. This DNA polymerase also exhibits 3' to 5' exonuclease activity.</text>
</comment>
<keyword evidence="3 8" id="KW-0547">Nucleotide-binding</keyword>
<dbReference type="PATRIC" id="fig|1618436.3.peg.1201"/>
<comment type="subunit">
    <text evidence="8">DNA polymerase III contains a core (composed of alpha, epsilon and theta chains) that associates with a tau subunit. This core dimerizes to form the POLIII' complex. PolIII' associates with the gamma complex (composed of gamma, delta, delta', psi and chi chains) and with the beta chain to form the complete DNA polymerase III complex.</text>
</comment>
<sequence>MVFYRKYRPKVLSELDNREVAELLTRYLHKAAIPHAFLFVGPKGTGKTSLARILAKSINCPNTKNQKACGMCETCESIAAGNNLDVLEIDAASNRGIEEIRQLRETIKLSPIQLKFKVYIIDEVHMLTSEAFNALLKTIEEPPAHAVFVLATTEAHKVPETVFSRCVFIPFERATVAQLKESLLRIVKGEKLQIDDAALTLIAEAADGAFRDGAKLLEQVATSADAITVNTVQSSLGLTSGKELEKFVILLQEKKTAQLLQQIHELVSSGKNLTQFMITIVKRLETLLVESFSTKSSWSKVELIAAIRSLTHAFPLVKSSPIPELPFELALVEYCEAGIVPVTTSRAKPHVPSVQEMGAIATISAGDADSSVQSILAHWSEILEKLKPFNHSIVGVLRSCRPVKFADGMLTIEAGYKFHAERITEAKVRDLVAKVIGEVVGLDVKIETVLKQRTVNSKQ</sequence>
<dbReference type="GO" id="GO:0006261">
    <property type="term" value="P:DNA-templated DNA replication"/>
    <property type="evidence" value="ECO:0007669"/>
    <property type="project" value="TreeGrafter"/>
</dbReference>
<comment type="caution">
    <text evidence="10">The sequence shown here is derived from an EMBL/GenBank/DDBJ whole genome shotgun (WGS) entry which is preliminary data.</text>
</comment>
<organism evidence="10 11">
    <name type="scientific">Candidatus Gottesmanbacteria bacterium GW2011_GWA1_43_11</name>
    <dbReference type="NCBI Taxonomy" id="1618436"/>
    <lineage>
        <taxon>Bacteria</taxon>
        <taxon>Candidatus Gottesmaniibacteriota</taxon>
    </lineage>
</organism>
<dbReference type="InterPro" id="IPR045085">
    <property type="entry name" value="HLD_clamp_pol_III_gamma_tau"/>
</dbReference>
<dbReference type="PANTHER" id="PTHR11669:SF0">
    <property type="entry name" value="PROTEIN STICHEL-LIKE 2"/>
    <property type="match status" value="1"/>
</dbReference>
<dbReference type="Proteomes" id="UP000034543">
    <property type="component" value="Unassembled WGS sequence"/>
</dbReference>
<dbReference type="STRING" id="1618436.UV59_C0028G0001"/>
<dbReference type="NCBIfam" id="TIGR02397">
    <property type="entry name" value="dnaX_nterm"/>
    <property type="match status" value="1"/>
</dbReference>
<evidence type="ECO:0000256" key="7">
    <source>
        <dbReference type="ARBA" id="ARBA00049244"/>
    </source>
</evidence>
<dbReference type="CDD" id="cd00009">
    <property type="entry name" value="AAA"/>
    <property type="match status" value="1"/>
</dbReference>
<dbReference type="GO" id="GO:0005524">
    <property type="term" value="F:ATP binding"/>
    <property type="evidence" value="ECO:0007669"/>
    <property type="project" value="UniProtKB-KW"/>
</dbReference>
<evidence type="ECO:0000256" key="5">
    <source>
        <dbReference type="ARBA" id="ARBA00022840"/>
    </source>
</evidence>
<keyword evidence="4" id="KW-0862">Zinc</keyword>
<evidence type="ECO:0000259" key="9">
    <source>
        <dbReference type="SMART" id="SM00382"/>
    </source>
</evidence>
<dbReference type="Pfam" id="PF13177">
    <property type="entry name" value="DNA_pol3_delta2"/>
    <property type="match status" value="1"/>
</dbReference>
<dbReference type="Pfam" id="PF22608">
    <property type="entry name" value="DNAX_ATPase_lid"/>
    <property type="match status" value="1"/>
</dbReference>
<keyword evidence="5 8" id="KW-0067">ATP-binding</keyword>
<evidence type="ECO:0000256" key="1">
    <source>
        <dbReference type="ARBA" id="ARBA00006360"/>
    </source>
</evidence>
<comment type="similarity">
    <text evidence="1 8">Belongs to the DnaX/STICHEL family.</text>
</comment>
<protein>
    <recommendedName>
        <fullName evidence="8">DNA polymerase III subunit gamma/tau</fullName>
        <ecNumber evidence="8">2.7.7.7</ecNumber>
    </recommendedName>
</protein>
<name>A0A0G1FAY8_9BACT</name>
<evidence type="ECO:0000313" key="11">
    <source>
        <dbReference type="Proteomes" id="UP000034543"/>
    </source>
</evidence>
<dbReference type="GO" id="GO:0003887">
    <property type="term" value="F:DNA-directed DNA polymerase activity"/>
    <property type="evidence" value="ECO:0007669"/>
    <property type="project" value="UniProtKB-KW"/>
</dbReference>
<gene>
    <name evidence="8" type="primary">dnaX</name>
    <name evidence="10" type="ORF">UV59_C0028G0001</name>
</gene>
<keyword evidence="2" id="KW-0479">Metal-binding</keyword>
<evidence type="ECO:0000256" key="4">
    <source>
        <dbReference type="ARBA" id="ARBA00022833"/>
    </source>
</evidence>
<evidence type="ECO:0000256" key="6">
    <source>
        <dbReference type="ARBA" id="ARBA00022932"/>
    </source>
</evidence>
<keyword evidence="8" id="KW-0808">Transferase</keyword>
<accession>A0A0G1FAY8</accession>
<dbReference type="AlphaFoldDB" id="A0A0G1FAY8"/>
<dbReference type="SUPFAM" id="SSF52540">
    <property type="entry name" value="P-loop containing nucleoside triphosphate hydrolases"/>
    <property type="match status" value="1"/>
</dbReference>
<dbReference type="SMART" id="SM00382">
    <property type="entry name" value="AAA"/>
    <property type="match status" value="1"/>
</dbReference>
<dbReference type="PRINTS" id="PR00300">
    <property type="entry name" value="CLPPROTEASEA"/>
</dbReference>
<dbReference type="EC" id="2.7.7.7" evidence="8"/>
<dbReference type="InterPro" id="IPR001270">
    <property type="entry name" value="ClpA/B"/>
</dbReference>
<dbReference type="InterPro" id="IPR050238">
    <property type="entry name" value="DNA_Rep/Repair_Clamp_Loader"/>
</dbReference>
<evidence type="ECO:0000256" key="2">
    <source>
        <dbReference type="ARBA" id="ARBA00022723"/>
    </source>
</evidence>
<evidence type="ECO:0000256" key="8">
    <source>
        <dbReference type="RuleBase" id="RU364063"/>
    </source>
</evidence>
<keyword evidence="8" id="KW-0235">DNA replication</keyword>
<dbReference type="EMBL" id="LCFB01000028">
    <property type="protein sequence ID" value="KKS84018.1"/>
    <property type="molecule type" value="Genomic_DNA"/>
</dbReference>
<keyword evidence="8" id="KW-0548">Nucleotidyltransferase</keyword>
<dbReference type="GO" id="GO:0009360">
    <property type="term" value="C:DNA polymerase III complex"/>
    <property type="evidence" value="ECO:0007669"/>
    <property type="project" value="InterPro"/>
</dbReference>
<feature type="domain" description="AAA+ ATPase" evidence="9">
    <location>
        <begin position="33"/>
        <end position="181"/>
    </location>
</feature>
<keyword evidence="6 8" id="KW-0239">DNA-directed DNA polymerase</keyword>
<dbReference type="InterPro" id="IPR027417">
    <property type="entry name" value="P-loop_NTPase"/>
</dbReference>
<dbReference type="Gene3D" id="3.40.50.300">
    <property type="entry name" value="P-loop containing nucleotide triphosphate hydrolases"/>
    <property type="match status" value="1"/>
</dbReference>
<comment type="catalytic activity">
    <reaction evidence="7 8">
        <text>DNA(n) + a 2'-deoxyribonucleoside 5'-triphosphate = DNA(n+1) + diphosphate</text>
        <dbReference type="Rhea" id="RHEA:22508"/>
        <dbReference type="Rhea" id="RHEA-COMP:17339"/>
        <dbReference type="Rhea" id="RHEA-COMP:17340"/>
        <dbReference type="ChEBI" id="CHEBI:33019"/>
        <dbReference type="ChEBI" id="CHEBI:61560"/>
        <dbReference type="ChEBI" id="CHEBI:173112"/>
        <dbReference type="EC" id="2.7.7.7"/>
    </reaction>
</comment>
<reference evidence="10 11" key="1">
    <citation type="journal article" date="2015" name="Nature">
        <title>rRNA introns, odd ribosomes, and small enigmatic genomes across a large radiation of phyla.</title>
        <authorList>
            <person name="Brown C.T."/>
            <person name="Hug L.A."/>
            <person name="Thomas B.C."/>
            <person name="Sharon I."/>
            <person name="Castelle C.J."/>
            <person name="Singh A."/>
            <person name="Wilkins M.J."/>
            <person name="Williams K.H."/>
            <person name="Banfield J.F."/>
        </authorList>
    </citation>
    <scope>NUCLEOTIDE SEQUENCE [LARGE SCALE GENOMIC DNA]</scope>
</reference>